<dbReference type="InterPro" id="IPR000182">
    <property type="entry name" value="GNAT_dom"/>
</dbReference>
<dbReference type="RefSeq" id="WP_094262702.1">
    <property type="nucleotide sequence ID" value="NZ_NOWF01000001.1"/>
</dbReference>
<dbReference type="EMBL" id="NOWF01000001">
    <property type="protein sequence ID" value="OYD09602.1"/>
    <property type="molecule type" value="Genomic_DNA"/>
</dbReference>
<evidence type="ECO:0000259" key="1">
    <source>
        <dbReference type="Pfam" id="PF13302"/>
    </source>
</evidence>
<protein>
    <submittedName>
        <fullName evidence="2">GNAT family N-acetyltransferase</fullName>
    </submittedName>
</protein>
<feature type="domain" description="N-acetyltransferase" evidence="1">
    <location>
        <begin position="8"/>
        <end position="133"/>
    </location>
</feature>
<dbReference type="PANTHER" id="PTHR43415:SF3">
    <property type="entry name" value="GNAT-FAMILY ACETYLTRANSFERASE"/>
    <property type="match status" value="1"/>
</dbReference>
<reference evidence="2 3" key="1">
    <citation type="submission" date="2017-07" db="EMBL/GenBank/DDBJ databases">
        <title>The genome sequence of Paludifilum halophilum highlights mechanisms for microbial adaptation to high salt environemnts.</title>
        <authorList>
            <person name="Belbahri L."/>
        </authorList>
    </citation>
    <scope>NUCLEOTIDE SEQUENCE [LARGE SCALE GENOMIC DNA]</scope>
    <source>
        <strain evidence="2 3">DSM 102817</strain>
    </source>
</reference>
<organism evidence="2 3">
    <name type="scientific">Paludifilum halophilum</name>
    <dbReference type="NCBI Taxonomy" id="1642702"/>
    <lineage>
        <taxon>Bacteria</taxon>
        <taxon>Bacillati</taxon>
        <taxon>Bacillota</taxon>
        <taxon>Bacilli</taxon>
        <taxon>Bacillales</taxon>
        <taxon>Thermoactinomycetaceae</taxon>
        <taxon>Paludifilum</taxon>
    </lineage>
</organism>
<accession>A0A235BBL1</accession>
<dbReference type="InterPro" id="IPR016181">
    <property type="entry name" value="Acyl_CoA_acyltransferase"/>
</dbReference>
<comment type="caution">
    <text evidence="2">The sequence shown here is derived from an EMBL/GenBank/DDBJ whole genome shotgun (WGS) entry which is preliminary data.</text>
</comment>
<proteinExistence type="predicted"/>
<name>A0A235BBL1_9BACL</name>
<keyword evidence="3" id="KW-1185">Reference proteome</keyword>
<evidence type="ECO:0000313" key="2">
    <source>
        <dbReference type="EMBL" id="OYD09602.1"/>
    </source>
</evidence>
<dbReference type="PANTHER" id="PTHR43415">
    <property type="entry name" value="SPERMIDINE N(1)-ACETYLTRANSFERASE"/>
    <property type="match status" value="1"/>
</dbReference>
<dbReference type="SUPFAM" id="SSF55729">
    <property type="entry name" value="Acyl-CoA N-acyltransferases (Nat)"/>
    <property type="match status" value="1"/>
</dbReference>
<evidence type="ECO:0000313" key="3">
    <source>
        <dbReference type="Proteomes" id="UP000215459"/>
    </source>
</evidence>
<dbReference type="Pfam" id="PF13302">
    <property type="entry name" value="Acetyltransf_3"/>
    <property type="match status" value="1"/>
</dbReference>
<gene>
    <name evidence="2" type="ORF">CHM34_00915</name>
</gene>
<dbReference type="OrthoDB" id="9795206at2"/>
<sequence length="214" mass="24994">MKGHMVQIAPLEDEDFKLMSQWLRPSVASALGSGKQDFFRADQLKEDIINDSNTNYVTILTHDGEKIGFVTWKKLQYEGSYELGGIVGDHHLWDSGCGAEATVLVMDHLFQHKNAHRIQFITGLFNKRTMSMLMNNKKVVMEGILRDYNFVDGKYYDAVIWSVLRDEYYSMEEYGQPTTVIPEQDKKQIEEDFYKFLQENWDSQIYNKLVQARR</sequence>
<dbReference type="Gene3D" id="3.40.630.30">
    <property type="match status" value="1"/>
</dbReference>
<dbReference type="GO" id="GO:0016747">
    <property type="term" value="F:acyltransferase activity, transferring groups other than amino-acyl groups"/>
    <property type="evidence" value="ECO:0007669"/>
    <property type="project" value="InterPro"/>
</dbReference>
<dbReference type="Proteomes" id="UP000215459">
    <property type="component" value="Unassembled WGS sequence"/>
</dbReference>
<keyword evidence="2" id="KW-0808">Transferase</keyword>
<dbReference type="AlphaFoldDB" id="A0A235BBL1"/>